<dbReference type="InterPro" id="IPR013022">
    <property type="entry name" value="Xyl_isomerase-like_TIM-brl"/>
</dbReference>
<evidence type="ECO:0000259" key="2">
    <source>
        <dbReference type="Pfam" id="PF01261"/>
    </source>
</evidence>
<dbReference type="SUPFAM" id="SSF51658">
    <property type="entry name" value="Xylose isomerase-like"/>
    <property type="match status" value="1"/>
</dbReference>
<keyword evidence="4" id="KW-1185">Reference proteome</keyword>
<dbReference type="Proteomes" id="UP000023067">
    <property type="component" value="Unassembled WGS sequence"/>
</dbReference>
<proteinExistence type="predicted"/>
<dbReference type="EMBL" id="JDYK01000003">
    <property type="protein sequence ID" value="EWS82380.1"/>
    <property type="molecule type" value="Genomic_DNA"/>
</dbReference>
<comment type="caution">
    <text evidence="3">The sequence shown here is derived from an EMBL/GenBank/DDBJ whole genome shotgun (WGS) entry which is preliminary data.</text>
</comment>
<dbReference type="OrthoDB" id="5182842at2"/>
<dbReference type="InterPro" id="IPR050312">
    <property type="entry name" value="IolE/XylAMocC-like"/>
</dbReference>
<feature type="domain" description="Xylose isomerase-like TIM barrel" evidence="2">
    <location>
        <begin position="23"/>
        <end position="210"/>
    </location>
</feature>
<protein>
    <submittedName>
        <fullName evidence="3">Xylose isomerase</fullName>
    </submittedName>
</protein>
<keyword evidence="1" id="KW-0119">Carbohydrate metabolism</keyword>
<dbReference type="RefSeq" id="WP_038370928.1">
    <property type="nucleotide sequence ID" value="NZ_KK069989.1"/>
</dbReference>
<organism evidence="3 4">
    <name type="scientific">Brachybacterium phenoliresistens</name>
    <dbReference type="NCBI Taxonomy" id="396014"/>
    <lineage>
        <taxon>Bacteria</taxon>
        <taxon>Bacillati</taxon>
        <taxon>Actinomycetota</taxon>
        <taxon>Actinomycetes</taxon>
        <taxon>Micrococcales</taxon>
        <taxon>Dermabacteraceae</taxon>
        <taxon>Brachybacterium</taxon>
    </lineage>
</organism>
<accession>Z9JVH8</accession>
<evidence type="ECO:0000313" key="4">
    <source>
        <dbReference type="Proteomes" id="UP000023067"/>
    </source>
</evidence>
<dbReference type="HOGENOM" id="CLU_059523_1_2_11"/>
<dbReference type="Gene3D" id="3.20.20.150">
    <property type="entry name" value="Divalent-metal-dependent TIM barrel enzymes"/>
    <property type="match status" value="1"/>
</dbReference>
<gene>
    <name evidence="3" type="ORF">BF93_12340</name>
</gene>
<dbReference type="eggNOG" id="COG1082">
    <property type="taxonomic scope" value="Bacteria"/>
</dbReference>
<name>Z9JVH8_9MICO</name>
<dbReference type="PANTHER" id="PTHR12110:SF41">
    <property type="entry name" value="INOSOSE DEHYDRATASE"/>
    <property type="match status" value="1"/>
</dbReference>
<dbReference type="PATRIC" id="fig|396014.3.peg.976"/>
<dbReference type="PANTHER" id="PTHR12110">
    <property type="entry name" value="HYDROXYPYRUVATE ISOMERASE"/>
    <property type="match status" value="1"/>
</dbReference>
<evidence type="ECO:0000313" key="3">
    <source>
        <dbReference type="EMBL" id="EWS82380.1"/>
    </source>
</evidence>
<keyword evidence="3" id="KW-0413">Isomerase</keyword>
<dbReference type="InterPro" id="IPR036237">
    <property type="entry name" value="Xyl_isomerase-like_sf"/>
</dbReference>
<evidence type="ECO:0000256" key="1">
    <source>
        <dbReference type="ARBA" id="ARBA00023277"/>
    </source>
</evidence>
<sequence length="244" mass="26575">MQISLQLYSVRDALAQDHLGTLRRLVEMGFDTAEPYHLVEQRDDLVRAREELGIAFPSAHQSFLGDGELGPVLEAARAVGVRYLVDPFWNPEDWTDAGAVRALADRLNRRAAEAAGSGITVGYHNHHFELASQLEGRSALELFADELEPGIVLEIDTYWAVVGGADITALLGALGERVKLVHLKDGDLAEDPAGQLPLGEGRMPLAETLAASRRAELGVIEFDAYAGDIFEGVAASRTHLLERR</sequence>
<reference evidence="3 4" key="1">
    <citation type="submission" date="2014-02" db="EMBL/GenBank/DDBJ databases">
        <title>Genome sequence of Brachybacterium phenoliresistens strain W13A50.</title>
        <authorList>
            <person name="Wang X."/>
        </authorList>
    </citation>
    <scope>NUCLEOTIDE SEQUENCE [LARGE SCALE GENOMIC DNA]</scope>
    <source>
        <strain evidence="3 4">W13A50</strain>
    </source>
</reference>
<dbReference type="Pfam" id="PF01261">
    <property type="entry name" value="AP_endonuc_2"/>
    <property type="match status" value="1"/>
</dbReference>
<dbReference type="AlphaFoldDB" id="Z9JVH8"/>
<dbReference type="STRING" id="396014.BF93_12340"/>
<dbReference type="GO" id="GO:0016853">
    <property type="term" value="F:isomerase activity"/>
    <property type="evidence" value="ECO:0007669"/>
    <property type="project" value="UniProtKB-KW"/>
</dbReference>